<evidence type="ECO:0000256" key="1">
    <source>
        <dbReference type="SAM" id="SignalP"/>
    </source>
</evidence>
<comment type="caution">
    <text evidence="2">The sequence shown here is derived from an EMBL/GenBank/DDBJ whole genome shotgun (WGS) entry which is preliminary data.</text>
</comment>
<name>A0A4R9K977_9LEPT</name>
<proteinExistence type="predicted"/>
<accession>A0A4R9K977</accession>
<sequence>MNYLKKNLKNKFFLLLSLLLLCSCLQKNDKQFRYWKDFYSLQSSIKSSTNFSQYLALSGNLTKEREKDLKVNEERNFYIEIGGKKNLENWNFQLYPAKYEKLDYHSKVIFTPAKWEDKEIYTIERETKSNWNGFFPRDFFTWLNLFSLSVVDHQKLLQLKNSLPSFVFLCNTFSCQTTEEAKSILLEFAFNEMTESKFPNFAERFGNRLNKTQLEMRIFDEDHPEDQILISNQGKILQFRFPVSPRKEIFKNPRSLLVSTNITIKSYGVTLNIQEIKYRLHLISQKDKDELNGKFLSFKSRKFTGNFLYFIPTGVIDFFIPGNIDEYLSDALKLLIYGTQGKGGSQFKVIYKRIGNSQTNILTTYMESLRNRFSLFGADASQMDNPDQDFFTQWEKNLLLDLN</sequence>
<dbReference type="AlphaFoldDB" id="A0A4R9K977"/>
<dbReference type="NCBIfam" id="NF047806">
    <property type="entry name" value="LIC10025_lipo"/>
    <property type="match status" value="1"/>
</dbReference>
<organism evidence="2 3">
    <name type="scientific">Leptospira ognonensis</name>
    <dbReference type="NCBI Taxonomy" id="2484945"/>
    <lineage>
        <taxon>Bacteria</taxon>
        <taxon>Pseudomonadati</taxon>
        <taxon>Spirochaetota</taxon>
        <taxon>Spirochaetia</taxon>
        <taxon>Leptospirales</taxon>
        <taxon>Leptospiraceae</taxon>
        <taxon>Leptospira</taxon>
    </lineage>
</organism>
<evidence type="ECO:0008006" key="4">
    <source>
        <dbReference type="Google" id="ProtNLM"/>
    </source>
</evidence>
<evidence type="ECO:0000313" key="3">
    <source>
        <dbReference type="Proteomes" id="UP000297693"/>
    </source>
</evidence>
<dbReference type="OrthoDB" id="315480at2"/>
<dbReference type="EMBL" id="RQGD01000005">
    <property type="protein sequence ID" value="TGL63184.1"/>
    <property type="molecule type" value="Genomic_DNA"/>
</dbReference>
<feature type="chain" id="PRO_5020808778" description="Lipoprotein" evidence="1">
    <location>
        <begin position="28"/>
        <end position="403"/>
    </location>
</feature>
<keyword evidence="3" id="KW-1185">Reference proteome</keyword>
<reference evidence="2" key="1">
    <citation type="journal article" date="2019" name="PLoS Negl. Trop. Dis.">
        <title>Revisiting the worldwide diversity of Leptospira species in the environment.</title>
        <authorList>
            <person name="Vincent A.T."/>
            <person name="Schiettekatte O."/>
            <person name="Bourhy P."/>
            <person name="Veyrier F.J."/>
            <person name="Picardeau M."/>
        </authorList>
    </citation>
    <scope>NUCLEOTIDE SEQUENCE [LARGE SCALE GENOMIC DNA]</scope>
    <source>
        <strain evidence="2">201702476</strain>
    </source>
</reference>
<protein>
    <recommendedName>
        <fullName evidence="4">Lipoprotein</fullName>
    </recommendedName>
</protein>
<dbReference type="Proteomes" id="UP000297693">
    <property type="component" value="Unassembled WGS sequence"/>
</dbReference>
<gene>
    <name evidence="2" type="ORF">EHQ58_01715</name>
</gene>
<dbReference type="PROSITE" id="PS51257">
    <property type="entry name" value="PROKAR_LIPOPROTEIN"/>
    <property type="match status" value="1"/>
</dbReference>
<feature type="signal peptide" evidence="1">
    <location>
        <begin position="1"/>
        <end position="27"/>
    </location>
</feature>
<keyword evidence="1" id="KW-0732">Signal</keyword>
<evidence type="ECO:0000313" key="2">
    <source>
        <dbReference type="EMBL" id="TGL63184.1"/>
    </source>
</evidence>